<feature type="transmembrane region" description="Helical" evidence="10">
    <location>
        <begin position="506"/>
        <end position="526"/>
    </location>
</feature>
<dbReference type="SMART" id="SM00044">
    <property type="entry name" value="CYCc"/>
    <property type="match status" value="1"/>
</dbReference>
<dbReference type="Gene3D" id="3.30.70.1230">
    <property type="entry name" value="Nucleotide cyclase"/>
    <property type="match status" value="1"/>
</dbReference>
<feature type="signal peptide" evidence="11">
    <location>
        <begin position="1"/>
        <end position="30"/>
    </location>
</feature>
<feature type="compositionally biased region" description="Basic and acidic residues" evidence="9">
    <location>
        <begin position="1373"/>
        <end position="1389"/>
    </location>
</feature>
<dbReference type="GO" id="GO:0005524">
    <property type="term" value="F:ATP binding"/>
    <property type="evidence" value="ECO:0007669"/>
    <property type="project" value="InterPro"/>
</dbReference>
<evidence type="ECO:0000256" key="10">
    <source>
        <dbReference type="SAM" id="Phobius"/>
    </source>
</evidence>
<keyword evidence="11" id="KW-0732">Signal</keyword>
<dbReference type="Proteomes" id="UP000001357">
    <property type="component" value="Unassembled WGS sequence"/>
</dbReference>
<dbReference type="PROSITE" id="PS50125">
    <property type="entry name" value="GUANYLATE_CYCLASE_2"/>
    <property type="match status" value="1"/>
</dbReference>
<keyword evidence="7" id="KW-0456">Lyase</keyword>
<dbReference type="eggNOG" id="KOG1023">
    <property type="taxonomic scope" value="Eukaryota"/>
</dbReference>
<feature type="region of interest" description="Disordered" evidence="9">
    <location>
        <begin position="1156"/>
        <end position="1223"/>
    </location>
</feature>
<dbReference type="KEGG" id="mbr:MONBRDRAFT_31218"/>
<evidence type="ECO:0000256" key="7">
    <source>
        <dbReference type="ARBA" id="ARBA00023239"/>
    </source>
</evidence>
<feature type="transmembrane region" description="Helical" evidence="10">
    <location>
        <begin position="681"/>
        <end position="700"/>
    </location>
</feature>
<dbReference type="GO" id="GO:0001653">
    <property type="term" value="F:peptide receptor activity"/>
    <property type="evidence" value="ECO:0000318"/>
    <property type="project" value="GO_Central"/>
</dbReference>
<dbReference type="InterPro" id="IPR001245">
    <property type="entry name" value="Ser-Thr/Tyr_kinase_cat_dom"/>
</dbReference>
<feature type="region of interest" description="Disordered" evidence="9">
    <location>
        <begin position="575"/>
        <end position="608"/>
    </location>
</feature>
<protein>
    <recommendedName>
        <fullName evidence="2">guanylate cyclase</fullName>
        <ecNumber evidence="2">4.6.1.2</ecNumber>
    </recommendedName>
</protein>
<dbReference type="InParanoid" id="A9USG1"/>
<feature type="compositionally biased region" description="Polar residues" evidence="9">
    <location>
        <begin position="1347"/>
        <end position="1370"/>
    </location>
</feature>
<dbReference type="GO" id="GO:0004383">
    <property type="term" value="F:guanylate cyclase activity"/>
    <property type="evidence" value="ECO:0000318"/>
    <property type="project" value="GO_Central"/>
</dbReference>
<dbReference type="STRING" id="81824.A9USG1"/>
<dbReference type="EC" id="4.6.1.2" evidence="2"/>
<dbReference type="EMBL" id="CH991544">
    <property type="protein sequence ID" value="EDQ91774.1"/>
    <property type="molecule type" value="Genomic_DNA"/>
</dbReference>
<feature type="chain" id="PRO_5002742354" description="guanylate cyclase" evidence="11">
    <location>
        <begin position="31"/>
        <end position="1540"/>
    </location>
</feature>
<dbReference type="InterPro" id="IPR000719">
    <property type="entry name" value="Prot_kinase_dom"/>
</dbReference>
<evidence type="ECO:0000256" key="1">
    <source>
        <dbReference type="ARBA" id="ARBA00004167"/>
    </source>
</evidence>
<evidence type="ECO:0000256" key="9">
    <source>
        <dbReference type="SAM" id="MobiDB-lite"/>
    </source>
</evidence>
<evidence type="ECO:0000256" key="11">
    <source>
        <dbReference type="SAM" id="SignalP"/>
    </source>
</evidence>
<evidence type="ECO:0000256" key="4">
    <source>
        <dbReference type="ARBA" id="ARBA00022741"/>
    </source>
</evidence>
<name>A9USG1_MONBE</name>
<evidence type="ECO:0000313" key="14">
    <source>
        <dbReference type="EMBL" id="EDQ91774.1"/>
    </source>
</evidence>
<evidence type="ECO:0000259" key="13">
    <source>
        <dbReference type="PROSITE" id="PS50125"/>
    </source>
</evidence>
<dbReference type="InterPro" id="IPR011009">
    <property type="entry name" value="Kinase-like_dom_sf"/>
</dbReference>
<comment type="subcellular location">
    <subcellularLocation>
        <location evidence="1">Membrane</location>
        <topology evidence="1">Single-pass membrane protein</topology>
    </subcellularLocation>
</comment>
<dbReference type="GO" id="GO:0005886">
    <property type="term" value="C:plasma membrane"/>
    <property type="evidence" value="ECO:0000318"/>
    <property type="project" value="GO_Central"/>
</dbReference>
<keyword evidence="4" id="KW-0547">Nucleotide-binding</keyword>
<organism evidence="14 15">
    <name type="scientific">Monosiga brevicollis</name>
    <name type="common">Choanoflagellate</name>
    <dbReference type="NCBI Taxonomy" id="81824"/>
    <lineage>
        <taxon>Eukaryota</taxon>
        <taxon>Choanoflagellata</taxon>
        <taxon>Craspedida</taxon>
        <taxon>Salpingoecidae</taxon>
        <taxon>Monosiga</taxon>
    </lineage>
</organism>
<feature type="region of interest" description="Disordered" evidence="9">
    <location>
        <begin position="1449"/>
        <end position="1492"/>
    </location>
</feature>
<proteinExistence type="predicted"/>
<dbReference type="SUPFAM" id="SSF56112">
    <property type="entry name" value="Protein kinase-like (PK-like)"/>
    <property type="match status" value="1"/>
</dbReference>
<sequence length="1540" mass="169300">MRAARHARIWLGIQSLLLALLCALPAGTTALSLLVHTSVPCVEKAAVINRLEAVFGSRLTFACTNSPSRAMEARANNEYDFLWMNHFHAACAVAELDWEPFMALNKTAPYRTARQGYSLWRLANRTFTDTGGSFSVGTMQASYFAMIELLNQMGSSTYLLDAPVQSQYYSDINVVFEALSSGALDFAVIPACLAEEAGIDVSPFALHVANGTFADLYAGCAVSFGFEDEYDQIIVNNRVPSSDVAAIFDVFNATTFFTNNISYNWVDAALAVDYTREQVSQLEKAFIKATDSGMTCLLDGHPDYLHCGGGLQGLPAKLEERVCLNMELECPVSAASCFCHFCLNSSSLPGYVANSSIAQDDPLQYVSQVLSGNTHCREQEICAEFVAGSNVALYLVDLEASSTPTTPSVRMRMTTTPSAEAPVWMPATVIDPGVGLYSVTLANATSPGVLVVDVRGQETTTSFWFTVLPMPCKGELEVRVADGSCGCAGHAVLLGNSCHETWKVTLGFVLGSVALLAMLLVIFAYVARWHNDRKWQVHREDLIFTNPPTRIGVGRLGPAFKAEYHSMDVVVKALNPSNSHRGTGHTLTRPITPGNGASTIRRRNSRRRADTVYAKVPQPLRRHESLTANHSNLSTLSSSEEYDVEDGKQNLQLLAGGRVKSYFANADFRSRMRMLVRLKHPNVITTFGISIDTFSPFVVLEYMENQSVYQLLHKSRTPFSSETLMSMMRNVVDGMCYLHGHDPVIVHGHLTSKNVLVDSNLRCKVSDFLGMCDTRCLVHEQDAALAPEARRGVLIPACDVYAWAVMTWESFTRIPLRTTDYETVGRHFNESLTAPADDSDEDDIDGNYAWDRATRFKKAFGADPLALSIPSDIRKLLHDCSKENPHERLVFKDVQTRLKTFSMRSVGAALVQLGEEGHRQARVLQQVFPKHVADALKAGVKPEIEEMENVSVFFTDICGFTTISSKLSAAQVSDMLDRFFSRLDILIKDLDLYKVDVIGDCVIVAGNLYRHQEDHVSRLCRFALGALKAAEETPILVGSNYGPVRIRCGIHVGPVVCNVIGKISPKYTLLGDTMNTASRMESSSLPGYAQLTSEAATMLTEQDAVIASRLALRGAIPVKGKGELITYWLLRPKQEAPMTDQLAEGLPTRSDPEVLAKASATPPSPNALDQRHRSLSDAEGSKSRLAPRGSWSGPETPFHRRSNAQLTPEPHGIVRKISPRASSRIKRARGMTVHLMDNASEMGSMAPSTRGSSIDFDMFDRCSPLPHASASYTPPSAGLGSHDSANSDLRQLHWDWRHDSNASSSGAARRRFSDLPRSRRGTTSAHRPSLLTHTMDTVGEEEEPRPNNMSAGSQVPRQRNNSRYTESEGSSVYERRETVTAPEARRSTEFEMPDFDLGLSHDRRSSSSLNNLSWSMPRPNRTFRGLTLTNGSIGDTAEAHVWPPPSRIQKMLSQQGPSAQPSALASPSTSSHKIGSRGSSREKGIARRARGRSVNMQMMDLLLQARASGTLSSSEALCAKLLRDSSSKRKNRFNFRIRES</sequence>
<dbReference type="PANTHER" id="PTHR11920">
    <property type="entry name" value="GUANYLYL CYCLASE"/>
    <property type="match status" value="1"/>
</dbReference>
<feature type="domain" description="Protein kinase" evidence="12">
    <location>
        <begin position="545"/>
        <end position="901"/>
    </location>
</feature>
<evidence type="ECO:0000256" key="5">
    <source>
        <dbReference type="ARBA" id="ARBA00022989"/>
    </source>
</evidence>
<keyword evidence="5 10" id="KW-1133">Transmembrane helix</keyword>
<dbReference type="Pfam" id="PF00211">
    <property type="entry name" value="Guanylate_cyc"/>
    <property type="match status" value="1"/>
</dbReference>
<dbReference type="InterPro" id="IPR001054">
    <property type="entry name" value="A/G_cyclase"/>
</dbReference>
<evidence type="ECO:0000256" key="2">
    <source>
        <dbReference type="ARBA" id="ARBA00012202"/>
    </source>
</evidence>
<dbReference type="GO" id="GO:0006182">
    <property type="term" value="P:cGMP biosynthetic process"/>
    <property type="evidence" value="ECO:0000318"/>
    <property type="project" value="GO_Central"/>
</dbReference>
<feature type="compositionally biased region" description="Polar residues" evidence="9">
    <location>
        <begin position="1321"/>
        <end position="1335"/>
    </location>
</feature>
<keyword evidence="15" id="KW-1185">Reference proteome</keyword>
<dbReference type="CDD" id="cd07302">
    <property type="entry name" value="CHD"/>
    <property type="match status" value="1"/>
</dbReference>
<evidence type="ECO:0000259" key="12">
    <source>
        <dbReference type="PROSITE" id="PS50011"/>
    </source>
</evidence>
<dbReference type="GeneID" id="5888550"/>
<gene>
    <name evidence="14" type="ORF">MONBRDRAFT_31218</name>
</gene>
<dbReference type="SUPFAM" id="SSF55073">
    <property type="entry name" value="Nucleotide cyclase"/>
    <property type="match status" value="1"/>
</dbReference>
<keyword evidence="3 10" id="KW-0812">Transmembrane</keyword>
<dbReference type="GO" id="GO:0007168">
    <property type="term" value="P:receptor guanylyl cyclase signaling pathway"/>
    <property type="evidence" value="ECO:0000318"/>
    <property type="project" value="GO_Central"/>
</dbReference>
<feature type="compositionally biased region" description="Basic and acidic residues" evidence="9">
    <location>
        <begin position="1169"/>
        <end position="1182"/>
    </location>
</feature>
<dbReference type="InterPro" id="IPR050401">
    <property type="entry name" value="Cyclic_nucleotide_synthase"/>
</dbReference>
<feature type="compositionally biased region" description="Basic residues" evidence="9">
    <location>
        <begin position="1213"/>
        <end position="1223"/>
    </location>
</feature>
<feature type="region of interest" description="Disordered" evidence="9">
    <location>
        <begin position="1299"/>
        <end position="1414"/>
    </location>
</feature>
<feature type="compositionally biased region" description="Low complexity" evidence="9">
    <location>
        <begin position="1453"/>
        <end position="1471"/>
    </location>
</feature>
<keyword evidence="6 10" id="KW-0472">Membrane</keyword>
<evidence type="ECO:0000313" key="15">
    <source>
        <dbReference type="Proteomes" id="UP000001357"/>
    </source>
</evidence>
<dbReference type="GO" id="GO:0004672">
    <property type="term" value="F:protein kinase activity"/>
    <property type="evidence" value="ECO:0007669"/>
    <property type="project" value="InterPro"/>
</dbReference>
<dbReference type="InterPro" id="IPR029787">
    <property type="entry name" value="Nucleotide_cyclase"/>
</dbReference>
<evidence type="ECO:0000256" key="6">
    <source>
        <dbReference type="ARBA" id="ARBA00023136"/>
    </source>
</evidence>
<dbReference type="RefSeq" id="XP_001743060.1">
    <property type="nucleotide sequence ID" value="XM_001743008.1"/>
</dbReference>
<dbReference type="PROSITE" id="PS50011">
    <property type="entry name" value="PROTEIN_KINASE_DOM"/>
    <property type="match status" value="1"/>
</dbReference>
<feature type="domain" description="Guanylate cyclase" evidence="13">
    <location>
        <begin position="951"/>
        <end position="1081"/>
    </location>
</feature>
<dbReference type="Gene3D" id="1.10.510.10">
    <property type="entry name" value="Transferase(Phosphotransferase) domain 1"/>
    <property type="match status" value="1"/>
</dbReference>
<dbReference type="Pfam" id="PF07714">
    <property type="entry name" value="PK_Tyr_Ser-Thr"/>
    <property type="match status" value="1"/>
</dbReference>
<keyword evidence="8" id="KW-0141">cGMP biosynthesis</keyword>
<accession>A9USG1</accession>
<dbReference type="PANTHER" id="PTHR11920:SF335">
    <property type="entry name" value="GUANYLATE CYCLASE"/>
    <property type="match status" value="1"/>
</dbReference>
<dbReference type="GO" id="GO:0035556">
    <property type="term" value="P:intracellular signal transduction"/>
    <property type="evidence" value="ECO:0007669"/>
    <property type="project" value="InterPro"/>
</dbReference>
<reference evidence="14 15" key="1">
    <citation type="journal article" date="2008" name="Nature">
        <title>The genome of the choanoflagellate Monosiga brevicollis and the origin of metazoans.</title>
        <authorList>
            <consortium name="JGI Sequencing"/>
            <person name="King N."/>
            <person name="Westbrook M.J."/>
            <person name="Young S.L."/>
            <person name="Kuo A."/>
            <person name="Abedin M."/>
            <person name="Chapman J."/>
            <person name="Fairclough S."/>
            <person name="Hellsten U."/>
            <person name="Isogai Y."/>
            <person name="Letunic I."/>
            <person name="Marr M."/>
            <person name="Pincus D."/>
            <person name="Putnam N."/>
            <person name="Rokas A."/>
            <person name="Wright K.J."/>
            <person name="Zuzow R."/>
            <person name="Dirks W."/>
            <person name="Good M."/>
            <person name="Goodstein D."/>
            <person name="Lemons D."/>
            <person name="Li W."/>
            <person name="Lyons J.B."/>
            <person name="Morris A."/>
            <person name="Nichols S."/>
            <person name="Richter D.J."/>
            <person name="Salamov A."/>
            <person name="Bork P."/>
            <person name="Lim W.A."/>
            <person name="Manning G."/>
            <person name="Miller W.T."/>
            <person name="McGinnis W."/>
            <person name="Shapiro H."/>
            <person name="Tjian R."/>
            <person name="Grigoriev I.V."/>
            <person name="Rokhsar D."/>
        </authorList>
    </citation>
    <scope>NUCLEOTIDE SEQUENCE [LARGE SCALE GENOMIC DNA]</scope>
    <source>
        <strain evidence="15">MX1 / ATCC 50154</strain>
    </source>
</reference>
<evidence type="ECO:0000256" key="3">
    <source>
        <dbReference type="ARBA" id="ARBA00022692"/>
    </source>
</evidence>
<evidence type="ECO:0000256" key="8">
    <source>
        <dbReference type="ARBA" id="ARBA00023293"/>
    </source>
</evidence>